<evidence type="ECO:0000313" key="3">
    <source>
        <dbReference type="Proteomes" id="UP001153069"/>
    </source>
</evidence>
<feature type="signal peptide" evidence="1">
    <location>
        <begin position="1"/>
        <end position="24"/>
    </location>
</feature>
<comment type="caution">
    <text evidence="2">The sequence shown here is derived from an EMBL/GenBank/DDBJ whole genome shotgun (WGS) entry which is preliminary data.</text>
</comment>
<keyword evidence="1" id="KW-0732">Signal</keyword>
<accession>A0A9N8DYE8</accession>
<evidence type="ECO:0000313" key="2">
    <source>
        <dbReference type="EMBL" id="CAB9509429.1"/>
    </source>
</evidence>
<dbReference type="AlphaFoldDB" id="A0A9N8DYE8"/>
<reference evidence="2" key="1">
    <citation type="submission" date="2020-06" db="EMBL/GenBank/DDBJ databases">
        <authorList>
            <consortium name="Plant Systems Biology data submission"/>
        </authorList>
    </citation>
    <scope>NUCLEOTIDE SEQUENCE</scope>
    <source>
        <strain evidence="2">D6</strain>
    </source>
</reference>
<dbReference type="OrthoDB" id="413746at2759"/>
<gene>
    <name evidence="2" type="ORF">SEMRO_389_G132660.1</name>
</gene>
<sequence length="441" mass="50902">MGWSLFLILSLFQSLLLQNHVSFAQMMMAQEEDLDEEELSANLFAPPDEIQVFAPSQFPKPTHLIQDGPPGVTVVVEPVFGHHRPDQDAIFAYAEGYGLEYYMMFVETLADTGFKGDYVLAISEPAMIKPNVMEYLQYQNRVHVVIYNNELSCLDTNGNPGAKRRNMPHGGLDIFQMCQLADVYGWKDAHNGGVRIAPDPRAHRVVATLRYEWYWIWAQQYQPNVWILLIDARDSFFQSDPFAHVPPRQSPSSKDGLLYFFGENHEATRLGKSTKNRNWLRNAYGEAVINALKDKPTICSGSTMGEQIALETYLRALVNEWDETDIGMTGADQGFHNYLYYSRKLQGAETIREIIVWEQGKGIVNNLGALRTKKLTEWGIYNPQTHEIFNWDLKTLSPVAHQWDRDEAVHTWLYRNQMQEWVREWKSGAYQKRQEQRVKAR</sequence>
<organism evidence="2 3">
    <name type="scientific">Seminavis robusta</name>
    <dbReference type="NCBI Taxonomy" id="568900"/>
    <lineage>
        <taxon>Eukaryota</taxon>
        <taxon>Sar</taxon>
        <taxon>Stramenopiles</taxon>
        <taxon>Ochrophyta</taxon>
        <taxon>Bacillariophyta</taxon>
        <taxon>Bacillariophyceae</taxon>
        <taxon>Bacillariophycidae</taxon>
        <taxon>Naviculales</taxon>
        <taxon>Naviculaceae</taxon>
        <taxon>Seminavis</taxon>
    </lineage>
</organism>
<proteinExistence type="predicted"/>
<dbReference type="EMBL" id="CAICTM010000388">
    <property type="protein sequence ID" value="CAB9509429.1"/>
    <property type="molecule type" value="Genomic_DNA"/>
</dbReference>
<name>A0A9N8DYE8_9STRA</name>
<protein>
    <submittedName>
        <fullName evidence="2">Uncharacterized protein</fullName>
    </submittedName>
</protein>
<evidence type="ECO:0000256" key="1">
    <source>
        <dbReference type="SAM" id="SignalP"/>
    </source>
</evidence>
<keyword evidence="3" id="KW-1185">Reference proteome</keyword>
<dbReference type="Proteomes" id="UP001153069">
    <property type="component" value="Unassembled WGS sequence"/>
</dbReference>
<feature type="chain" id="PRO_5040486249" evidence="1">
    <location>
        <begin position="25"/>
        <end position="441"/>
    </location>
</feature>